<organism evidence="1 2">
    <name type="scientific">Kouleothrix aurantiaca</name>
    <dbReference type="NCBI Taxonomy" id="186479"/>
    <lineage>
        <taxon>Bacteria</taxon>
        <taxon>Bacillati</taxon>
        <taxon>Chloroflexota</taxon>
        <taxon>Chloroflexia</taxon>
        <taxon>Chloroflexales</taxon>
        <taxon>Roseiflexineae</taxon>
        <taxon>Roseiflexaceae</taxon>
        <taxon>Kouleothrix</taxon>
    </lineage>
</organism>
<name>A0A0P9F693_9CHLR</name>
<evidence type="ECO:0000313" key="1">
    <source>
        <dbReference type="EMBL" id="KPV52046.1"/>
    </source>
</evidence>
<evidence type="ECO:0000313" key="2">
    <source>
        <dbReference type="Proteomes" id="UP000050509"/>
    </source>
</evidence>
<comment type="caution">
    <text evidence="1">The sequence shown here is derived from an EMBL/GenBank/DDBJ whole genome shotgun (WGS) entry which is preliminary data.</text>
</comment>
<sequence length="223" mass="24039">MCLQWCHTTHQLIDNDIACTHCALSGALRPDQRCDTCRHRVERDGKPPMCRLTSMGLPLSGGCCHANIVSDTPDDGIMWLDTDDVAPSALAHHRVATIAALFERSPTAPGYTATVDGGVEVNIEDLARPEVYGVPAPDWDAALGRERPQFVWTDAAEAIATGPRYSDTVMPLIDAISQAQASGTLTLERRAELLAEARALGPLPDTWASIVNEAIEILEDPSS</sequence>
<dbReference type="EMBL" id="LJCR01000679">
    <property type="protein sequence ID" value="KPV52046.1"/>
    <property type="molecule type" value="Genomic_DNA"/>
</dbReference>
<gene>
    <name evidence="1" type="ORF">SE17_17785</name>
</gene>
<accession>A0A0P9F693</accession>
<reference evidence="1 2" key="1">
    <citation type="submission" date="2015-09" db="EMBL/GenBank/DDBJ databases">
        <title>Draft genome sequence of Kouleothrix aurantiaca JCM 19913.</title>
        <authorList>
            <person name="Hemp J."/>
        </authorList>
    </citation>
    <scope>NUCLEOTIDE SEQUENCE [LARGE SCALE GENOMIC DNA]</scope>
    <source>
        <strain evidence="1 2">COM-B</strain>
    </source>
</reference>
<keyword evidence="2" id="KW-1185">Reference proteome</keyword>
<proteinExistence type="predicted"/>
<dbReference type="AlphaFoldDB" id="A0A0P9F693"/>
<dbReference type="Proteomes" id="UP000050509">
    <property type="component" value="Unassembled WGS sequence"/>
</dbReference>
<protein>
    <submittedName>
        <fullName evidence="1">Uncharacterized protein</fullName>
    </submittedName>
</protein>